<dbReference type="Pfam" id="PF05004">
    <property type="entry name" value="IFRD"/>
    <property type="match status" value="1"/>
</dbReference>
<dbReference type="EnsemblMetazoa" id="PHUM047060-RA">
    <property type="protein sequence ID" value="PHUM047060-PA"/>
    <property type="gene ID" value="PHUM047060"/>
</dbReference>
<evidence type="ECO:0008006" key="7">
    <source>
        <dbReference type="Google" id="ProtNLM"/>
    </source>
</evidence>
<dbReference type="EMBL" id="AAZO01000553">
    <property type="status" value="NOT_ANNOTATED_CDS"/>
    <property type="molecule type" value="Genomic_DNA"/>
</dbReference>
<dbReference type="PANTHER" id="PTHR12354">
    <property type="entry name" value="INTERFERON-RELATED DEVELOPMENTAL REGULATOR"/>
    <property type="match status" value="1"/>
</dbReference>
<evidence type="ECO:0000313" key="4">
    <source>
        <dbReference type="EMBL" id="EEB10546.1"/>
    </source>
</evidence>
<dbReference type="Pfam" id="PF04836">
    <property type="entry name" value="IFRD_C"/>
    <property type="match status" value="1"/>
</dbReference>
<protein>
    <recommendedName>
        <fullName evidence="7">Interferon-related developmental regulator</fullName>
    </recommendedName>
</protein>
<dbReference type="InterPro" id="IPR039777">
    <property type="entry name" value="IFRD"/>
</dbReference>
<dbReference type="eggNOG" id="KOG2842">
    <property type="taxonomic scope" value="Eukaryota"/>
</dbReference>
<dbReference type="AlphaFoldDB" id="E0VAZ0"/>
<dbReference type="OMA" id="QCFEAIF"/>
<dbReference type="CTD" id="8232745"/>
<dbReference type="InterPro" id="IPR007701">
    <property type="entry name" value="Interferon-rel_develop_reg_N"/>
</dbReference>
<evidence type="ECO:0000259" key="2">
    <source>
        <dbReference type="Pfam" id="PF04836"/>
    </source>
</evidence>
<dbReference type="Proteomes" id="UP000009046">
    <property type="component" value="Unassembled WGS sequence"/>
</dbReference>
<evidence type="ECO:0000259" key="3">
    <source>
        <dbReference type="Pfam" id="PF05004"/>
    </source>
</evidence>
<evidence type="ECO:0000313" key="6">
    <source>
        <dbReference type="Proteomes" id="UP000009046"/>
    </source>
</evidence>
<keyword evidence="6" id="KW-1185">Reference proteome</keyword>
<dbReference type="GeneID" id="8232745"/>
<dbReference type="InterPro" id="IPR011989">
    <property type="entry name" value="ARM-like"/>
</dbReference>
<dbReference type="EMBL" id="DS235019">
    <property type="protein sequence ID" value="EEB10546.1"/>
    <property type="molecule type" value="Genomic_DNA"/>
</dbReference>
<gene>
    <name evidence="5" type="primary">8232745</name>
    <name evidence="4" type="ORF">Phum_PHUM047060</name>
</gene>
<dbReference type="STRING" id="121224.E0VAZ0"/>
<evidence type="ECO:0000313" key="5">
    <source>
        <dbReference type="EnsemblMetazoa" id="PHUM047060-PA"/>
    </source>
</evidence>
<dbReference type="RefSeq" id="XP_002423284.1">
    <property type="nucleotide sequence ID" value="XM_002423239.1"/>
</dbReference>
<dbReference type="OrthoDB" id="18978at2759"/>
<reference evidence="5" key="3">
    <citation type="submission" date="2020-05" db="UniProtKB">
        <authorList>
            <consortium name="EnsemblMetazoa"/>
        </authorList>
    </citation>
    <scope>IDENTIFICATION</scope>
    <source>
        <strain evidence="5">USDA</strain>
    </source>
</reference>
<proteinExistence type="inferred from homology"/>
<evidence type="ECO:0000256" key="1">
    <source>
        <dbReference type="ARBA" id="ARBA00008828"/>
    </source>
</evidence>
<dbReference type="Gene3D" id="1.25.10.10">
    <property type="entry name" value="Leucine-rich Repeat Variant"/>
    <property type="match status" value="1"/>
</dbReference>
<organism>
    <name type="scientific">Pediculus humanus subsp. corporis</name>
    <name type="common">Body louse</name>
    <dbReference type="NCBI Taxonomy" id="121224"/>
    <lineage>
        <taxon>Eukaryota</taxon>
        <taxon>Metazoa</taxon>
        <taxon>Ecdysozoa</taxon>
        <taxon>Arthropoda</taxon>
        <taxon>Hexapoda</taxon>
        <taxon>Insecta</taxon>
        <taxon>Pterygota</taxon>
        <taxon>Neoptera</taxon>
        <taxon>Paraneoptera</taxon>
        <taxon>Psocodea</taxon>
        <taxon>Troctomorpha</taxon>
        <taxon>Phthiraptera</taxon>
        <taxon>Anoplura</taxon>
        <taxon>Pediculidae</taxon>
        <taxon>Pediculus</taxon>
    </lineage>
</organism>
<sequence>MPKGKRKVKGLVGKLKVETSDEDSNFDNASIITSHSDNRSIVEEGSEEVDEASQEEIFEEKLKEAIDGLGEKSTQRRISCLESISTAFTKKIVPDFINDRRMTITDAIEKCLKKGRGQEQSSAANLAILLCFQLDDLAYDLRKSLGPLLQSLSRDLSVQIQARAKSCYALALINFLAGSELNDIIEPMQSLEEIFCGSYLKSNGSMPNITAEEANLHAAALSSWNLLLTLLSPSDVYTFMSSNEKKLGELLDSNYLDVRMAAGECICLAYELGRNFATDFGESYFDSLCETLKQLANDSNRYRAKKDRKTQRSSFRDILHFIEEDINPDIHVKFGQEMLLLDTWCRKKQYDMFCSVLGSGTNYHLAENRFVREIFDLGDKISSMTSADLKQSKHDRYLANAAAFKARTISRGKNRDKRSIVLAC</sequence>
<dbReference type="InterPro" id="IPR016024">
    <property type="entry name" value="ARM-type_fold"/>
</dbReference>
<dbReference type="VEuPathDB" id="VectorBase:PHUM047060"/>
<comment type="similarity">
    <text evidence="1">Belongs to the IFRD family.</text>
</comment>
<feature type="domain" description="Interferon-related developmental regulator N-terminal" evidence="3">
    <location>
        <begin position="28"/>
        <end position="323"/>
    </location>
</feature>
<dbReference type="KEGG" id="phu:Phum_PHUM047060"/>
<feature type="domain" description="Interferon-related developmental regulator C-terminal" evidence="2">
    <location>
        <begin position="368"/>
        <end position="419"/>
    </location>
</feature>
<name>E0VAZ0_PEDHC</name>
<dbReference type="HOGENOM" id="CLU_031384_1_2_1"/>
<reference evidence="4" key="1">
    <citation type="submission" date="2007-04" db="EMBL/GenBank/DDBJ databases">
        <title>Annotation of Pediculus humanus corporis strain USDA.</title>
        <authorList>
            <person name="Kirkness E."/>
            <person name="Hannick L."/>
            <person name="Hass B."/>
            <person name="Bruggner R."/>
            <person name="Lawson D."/>
            <person name="Bidwell S."/>
            <person name="Joardar V."/>
            <person name="Caler E."/>
            <person name="Walenz B."/>
            <person name="Inman J."/>
            <person name="Schobel S."/>
            <person name="Galinsky K."/>
            <person name="Amedeo P."/>
            <person name="Strausberg R."/>
        </authorList>
    </citation>
    <scope>NUCLEOTIDE SEQUENCE</scope>
    <source>
        <strain evidence="4">USDA</strain>
    </source>
</reference>
<accession>E0VAZ0</accession>
<dbReference type="PANTHER" id="PTHR12354:SF1">
    <property type="entry name" value="INTERFERON-RELATED DEVELOPMENTAL REGULATOR 1"/>
    <property type="match status" value="1"/>
</dbReference>
<reference evidence="4" key="2">
    <citation type="submission" date="2007-04" db="EMBL/GenBank/DDBJ databases">
        <title>The genome of the human body louse.</title>
        <authorList>
            <consortium name="The Human Body Louse Genome Consortium"/>
            <person name="Kirkness E."/>
            <person name="Walenz B."/>
            <person name="Hass B."/>
            <person name="Bruggner R."/>
            <person name="Strausberg R."/>
        </authorList>
    </citation>
    <scope>NUCLEOTIDE SEQUENCE</scope>
    <source>
        <strain evidence="4">USDA</strain>
    </source>
</reference>
<dbReference type="InterPro" id="IPR006921">
    <property type="entry name" value="Interferon-rel_develop_reg_C"/>
</dbReference>
<dbReference type="FunCoup" id="E0VAZ0">
    <property type="interactions" value="1230"/>
</dbReference>
<dbReference type="InParanoid" id="E0VAZ0"/>
<dbReference type="SUPFAM" id="SSF48371">
    <property type="entry name" value="ARM repeat"/>
    <property type="match status" value="1"/>
</dbReference>